<sequence length="197" mass="21339">MYDDGLVLSYADRPPIRARHLSPLGMTLLSDGVFDAEDLVGPAGTVPAEAWADERSGAYRATEYALCHLAKVPAPEPDFLTDVGTIAMKLPRPVRALLEHADVRSFTQPVLDEDGRFVGIDGHHGDPGPGVDCHVMSADLVRAIWAHTRPDLGQTEQDVRFRTDDSAFATMDGIDGSEMILISIPIMPHGGWVLWGG</sequence>
<dbReference type="EMBL" id="VSSB01000001">
    <property type="protein sequence ID" value="TYL53551.1"/>
    <property type="molecule type" value="Genomic_DNA"/>
</dbReference>
<keyword evidence="2" id="KW-1185">Reference proteome</keyword>
<comment type="caution">
    <text evidence="1">The sequence shown here is derived from an EMBL/GenBank/DDBJ whole genome shotgun (WGS) entry which is preliminary data.</text>
</comment>
<protein>
    <submittedName>
        <fullName evidence="1">Uncharacterized protein</fullName>
    </submittedName>
</protein>
<dbReference type="AlphaFoldDB" id="A0A5S4V8B2"/>
<evidence type="ECO:0000313" key="1">
    <source>
        <dbReference type="EMBL" id="TYL53551.1"/>
    </source>
</evidence>
<organism evidence="1 2">
    <name type="scientific">Agromyces mariniharenae</name>
    <dbReference type="NCBI Taxonomy" id="2604423"/>
    <lineage>
        <taxon>Bacteria</taxon>
        <taxon>Bacillati</taxon>
        <taxon>Actinomycetota</taxon>
        <taxon>Actinomycetes</taxon>
        <taxon>Micrococcales</taxon>
        <taxon>Microbacteriaceae</taxon>
        <taxon>Agromyces</taxon>
    </lineage>
</organism>
<dbReference type="Proteomes" id="UP000325243">
    <property type="component" value="Unassembled WGS sequence"/>
</dbReference>
<accession>A0A5S4V8B2</accession>
<proteinExistence type="predicted"/>
<gene>
    <name evidence="1" type="ORF">FYC51_07775</name>
</gene>
<evidence type="ECO:0000313" key="2">
    <source>
        <dbReference type="Proteomes" id="UP000325243"/>
    </source>
</evidence>
<reference evidence="1 2" key="1">
    <citation type="submission" date="2019-08" db="EMBL/GenBank/DDBJ databases">
        <authorList>
            <person name="Hu J."/>
        </authorList>
    </citation>
    <scope>NUCLEOTIDE SEQUENCE [LARGE SCALE GENOMIC DNA]</scope>
    <source>
        <strain evidence="1 2">NEAU-184</strain>
    </source>
</reference>
<name>A0A5S4V8B2_9MICO</name>